<keyword evidence="1" id="KW-0732">Signal</keyword>
<keyword evidence="3" id="KW-1185">Reference proteome</keyword>
<feature type="chain" id="PRO_5047059774" evidence="1">
    <location>
        <begin position="26"/>
        <end position="365"/>
    </location>
</feature>
<dbReference type="Proteomes" id="UP001240984">
    <property type="component" value="Unassembled WGS sequence"/>
</dbReference>
<protein>
    <submittedName>
        <fullName evidence="2">Uncharacterized protein</fullName>
    </submittedName>
</protein>
<organism evidence="2 3">
    <name type="scientific">Catenuloplanes nepalensis</name>
    <dbReference type="NCBI Taxonomy" id="587533"/>
    <lineage>
        <taxon>Bacteria</taxon>
        <taxon>Bacillati</taxon>
        <taxon>Actinomycetota</taxon>
        <taxon>Actinomycetes</taxon>
        <taxon>Micromonosporales</taxon>
        <taxon>Micromonosporaceae</taxon>
        <taxon>Catenuloplanes</taxon>
    </lineage>
</organism>
<gene>
    <name evidence="2" type="ORF">J2S43_000968</name>
</gene>
<proteinExistence type="predicted"/>
<dbReference type="RefSeq" id="WP_306827341.1">
    <property type="nucleotide sequence ID" value="NZ_JAUSRA010000001.1"/>
</dbReference>
<evidence type="ECO:0000256" key="1">
    <source>
        <dbReference type="SAM" id="SignalP"/>
    </source>
</evidence>
<dbReference type="EMBL" id="JAUSRA010000001">
    <property type="protein sequence ID" value="MDP9792456.1"/>
    <property type="molecule type" value="Genomic_DNA"/>
</dbReference>
<accession>A0ABT9MN19</accession>
<feature type="signal peptide" evidence="1">
    <location>
        <begin position="1"/>
        <end position="25"/>
    </location>
</feature>
<sequence>MVDVLHSHRPLTFALGLLLVVSGSAACTAVGDVTYQPPFSPVQFVLSSDGSIAVEMGKEFTTPIGKIGVRGKLEKEIGDDSTAVIIARSVGGQTVSDGFEVKQAGKATVCFDGLFHETADFKKRTLTITALDDISEIWLVDAGLGAQACSSLPHPAGTSRPQNPDDAGFLAAPLRNPAPDRAGHAEVWRFLQGEGNSADGFSLLPEAVTAACGVDGLSGFAAPGGLPIAMLNGTGQDLTDTTGPGCDTPFSMPKGGLSLHPYGLEVAISWTSPSDGTVTVSGGLSDADDSGGNGVKWLLSAQNPQDRARKLTSGAFPNGGSSRIDQAAVEEVRVRRGTILLLVVDANGDPDYDLTNVNLTIMGDS</sequence>
<evidence type="ECO:0000313" key="2">
    <source>
        <dbReference type="EMBL" id="MDP9792456.1"/>
    </source>
</evidence>
<reference evidence="2 3" key="1">
    <citation type="submission" date="2023-07" db="EMBL/GenBank/DDBJ databases">
        <title>Sequencing the genomes of 1000 actinobacteria strains.</title>
        <authorList>
            <person name="Klenk H.-P."/>
        </authorList>
    </citation>
    <scope>NUCLEOTIDE SEQUENCE [LARGE SCALE GENOMIC DNA]</scope>
    <source>
        <strain evidence="2 3">DSM 44710</strain>
    </source>
</reference>
<evidence type="ECO:0000313" key="3">
    <source>
        <dbReference type="Proteomes" id="UP001240984"/>
    </source>
</evidence>
<comment type="caution">
    <text evidence="2">The sequence shown here is derived from an EMBL/GenBank/DDBJ whole genome shotgun (WGS) entry which is preliminary data.</text>
</comment>
<name>A0ABT9MN19_9ACTN</name>